<reference evidence="10 11" key="1">
    <citation type="submission" date="2016-01" db="EMBL/GenBank/DDBJ databases">
        <authorList>
            <person name="Oliw E.H."/>
        </authorList>
    </citation>
    <scope>NUCLEOTIDE SEQUENCE [LARGE SCALE GENOMIC DNA]</scope>
    <source>
        <strain evidence="10">LMG 22029</strain>
    </source>
</reference>
<keyword evidence="4 8" id="KW-0812">Transmembrane</keyword>
<feature type="domain" description="Mce/MlaD" evidence="9">
    <location>
        <begin position="188"/>
        <end position="248"/>
    </location>
</feature>
<evidence type="ECO:0000313" key="11">
    <source>
        <dbReference type="Proteomes" id="UP000054893"/>
    </source>
</evidence>
<sequence>MTSPQGPSNDTAKGPNEPSRNAGGSPPGGLPPNLPDPVIEPRSRWIPSLVWVIPLVAALIGIALVVKSVAGRGPTITISFVSAEGLETGKTKLKYKDVDVGTVKNITLSKDHSRVLVDVQLTKVAEDFAVKDTRFWVVRPRVAASGVTGLGTLLSGAYIGVDAGKSKEDETHFVGLETPPAVTGDQKGRQFTLRGESLGSIDIGSPIYYRRVQVGQVVGFSLDKDGTGVTMQVFVNAPYDQYVGTNSRWWHASGVDLRLDSSGFKLNTQSLATVVLGGIAFQTPPNQEPGQQAPDNMTFRLGSDESDAMRDPDGQPIRVVMNFNQSLRGLSVGAPIDFRGILLGSVTGIAIDYDPKTRTFQMPVTMNIYPDRLGKRFRDSAPRQNTVAGQELLQKLVANGLRGQLRTGNLLTGQLYVALDIFPKAAKATVNVAADPLELPTVPNTLDELQLQVADIAKKLDKIPFDDIGNNLNSALKNANSLFKQLDTQVAPEARDTLTAAKKTFSEAQSTLQQDSPLQSDVHQALQELTRTLQSLNALSDYLERHPESLLRGKPGDKP</sequence>
<dbReference type="InterPro" id="IPR051800">
    <property type="entry name" value="PqiA-PqiB_transport"/>
</dbReference>
<dbReference type="AlphaFoldDB" id="A0A158F489"/>
<dbReference type="GO" id="GO:0005886">
    <property type="term" value="C:plasma membrane"/>
    <property type="evidence" value="ECO:0007669"/>
    <property type="project" value="UniProtKB-SubCell"/>
</dbReference>
<organism evidence="10 11">
    <name type="scientific">Caballeronia sordidicola</name>
    <name type="common">Burkholderia sordidicola</name>
    <dbReference type="NCBI Taxonomy" id="196367"/>
    <lineage>
        <taxon>Bacteria</taxon>
        <taxon>Pseudomonadati</taxon>
        <taxon>Pseudomonadota</taxon>
        <taxon>Betaproteobacteria</taxon>
        <taxon>Burkholderiales</taxon>
        <taxon>Burkholderiaceae</taxon>
        <taxon>Caballeronia</taxon>
    </lineage>
</organism>
<dbReference type="EMBL" id="FCOC02000002">
    <property type="protein sequence ID" value="SAL14169.1"/>
    <property type="molecule type" value="Genomic_DNA"/>
</dbReference>
<proteinExistence type="predicted"/>
<protein>
    <submittedName>
        <fullName evidence="10">Paraquat-inducible protein</fullName>
    </submittedName>
</protein>
<evidence type="ECO:0000256" key="3">
    <source>
        <dbReference type="ARBA" id="ARBA00022519"/>
    </source>
</evidence>
<evidence type="ECO:0000256" key="6">
    <source>
        <dbReference type="ARBA" id="ARBA00023136"/>
    </source>
</evidence>
<keyword evidence="2" id="KW-1003">Cell membrane</keyword>
<accession>A0A158F489</accession>
<dbReference type="OrthoDB" id="9806984at2"/>
<feature type="domain" description="Mce/MlaD" evidence="9">
    <location>
        <begin position="316"/>
        <end position="420"/>
    </location>
</feature>
<keyword evidence="3" id="KW-0997">Cell inner membrane</keyword>
<comment type="subcellular location">
    <subcellularLocation>
        <location evidence="1">Cell inner membrane</location>
    </subcellularLocation>
</comment>
<dbReference type="PANTHER" id="PTHR30462">
    <property type="entry name" value="INTERMEMBRANE TRANSPORT PROTEIN PQIB-RELATED"/>
    <property type="match status" value="1"/>
</dbReference>
<dbReference type="Proteomes" id="UP000054893">
    <property type="component" value="Unassembled WGS sequence"/>
</dbReference>
<feature type="region of interest" description="Disordered" evidence="7">
    <location>
        <begin position="1"/>
        <end position="36"/>
    </location>
</feature>
<evidence type="ECO:0000256" key="1">
    <source>
        <dbReference type="ARBA" id="ARBA00004533"/>
    </source>
</evidence>
<evidence type="ECO:0000256" key="8">
    <source>
        <dbReference type="SAM" id="Phobius"/>
    </source>
</evidence>
<evidence type="ECO:0000259" key="9">
    <source>
        <dbReference type="Pfam" id="PF02470"/>
    </source>
</evidence>
<gene>
    <name evidence="10" type="ORF">AWB64_00658</name>
</gene>
<evidence type="ECO:0000256" key="2">
    <source>
        <dbReference type="ARBA" id="ARBA00022475"/>
    </source>
</evidence>
<dbReference type="Pfam" id="PF02470">
    <property type="entry name" value="MlaD"/>
    <property type="match status" value="3"/>
</dbReference>
<evidence type="ECO:0000313" key="10">
    <source>
        <dbReference type="EMBL" id="SAL14169.1"/>
    </source>
</evidence>
<dbReference type="PANTHER" id="PTHR30462:SF0">
    <property type="entry name" value="INTERMEMBRANE TRANSPORT PROTEIN YEBT"/>
    <property type="match status" value="1"/>
</dbReference>
<keyword evidence="5 8" id="KW-1133">Transmembrane helix</keyword>
<dbReference type="RefSeq" id="WP_060817204.1">
    <property type="nucleotide sequence ID" value="NZ_FCOC02000002.1"/>
</dbReference>
<evidence type="ECO:0000256" key="7">
    <source>
        <dbReference type="SAM" id="MobiDB-lite"/>
    </source>
</evidence>
<feature type="compositionally biased region" description="Polar residues" evidence="7">
    <location>
        <begin position="1"/>
        <end position="11"/>
    </location>
</feature>
<name>A0A158F489_CABSO</name>
<keyword evidence="6 8" id="KW-0472">Membrane</keyword>
<dbReference type="InterPro" id="IPR003399">
    <property type="entry name" value="Mce/MlaD"/>
</dbReference>
<evidence type="ECO:0000256" key="5">
    <source>
        <dbReference type="ARBA" id="ARBA00022989"/>
    </source>
</evidence>
<feature type="domain" description="Mce/MlaD" evidence="9">
    <location>
        <begin position="72"/>
        <end position="164"/>
    </location>
</feature>
<feature type="transmembrane region" description="Helical" evidence="8">
    <location>
        <begin position="45"/>
        <end position="66"/>
    </location>
</feature>
<evidence type="ECO:0000256" key="4">
    <source>
        <dbReference type="ARBA" id="ARBA00022692"/>
    </source>
</evidence>